<keyword evidence="3" id="KW-0677">Repeat</keyword>
<dbReference type="EMBL" id="JAIWYP010000001">
    <property type="protein sequence ID" value="KAH3894107.1"/>
    <property type="molecule type" value="Genomic_DNA"/>
</dbReference>
<dbReference type="PROSITE" id="PS50157">
    <property type="entry name" value="ZINC_FINGER_C2H2_2"/>
    <property type="match status" value="10"/>
</dbReference>
<evidence type="ECO:0000256" key="4">
    <source>
        <dbReference type="ARBA" id="ARBA00022771"/>
    </source>
</evidence>
<keyword evidence="4 10" id="KW-0863">Zinc-finger</keyword>
<keyword evidence="7" id="KW-0238">DNA-binding</keyword>
<dbReference type="FunFam" id="3.30.160.60:FF:000325">
    <property type="entry name" value="ZFP90 zinc finger protein"/>
    <property type="match status" value="1"/>
</dbReference>
<feature type="domain" description="C2H2-type" evidence="12">
    <location>
        <begin position="459"/>
        <end position="487"/>
    </location>
</feature>
<dbReference type="GO" id="GO:0043565">
    <property type="term" value="F:sequence-specific DNA binding"/>
    <property type="evidence" value="ECO:0007669"/>
    <property type="project" value="TreeGrafter"/>
</dbReference>
<feature type="domain" description="C2H2-type" evidence="12">
    <location>
        <begin position="797"/>
        <end position="825"/>
    </location>
</feature>
<reference evidence="13" key="1">
    <citation type="journal article" date="2019" name="bioRxiv">
        <title>The Genome of the Zebra Mussel, Dreissena polymorpha: A Resource for Invasive Species Research.</title>
        <authorList>
            <person name="McCartney M.A."/>
            <person name="Auch B."/>
            <person name="Kono T."/>
            <person name="Mallez S."/>
            <person name="Zhang Y."/>
            <person name="Obille A."/>
            <person name="Becker A."/>
            <person name="Abrahante J.E."/>
            <person name="Garbe J."/>
            <person name="Badalamenti J.P."/>
            <person name="Herman A."/>
            <person name="Mangelson H."/>
            <person name="Liachko I."/>
            <person name="Sullivan S."/>
            <person name="Sone E.D."/>
            <person name="Koren S."/>
            <person name="Silverstein K.A.T."/>
            <person name="Beckman K.B."/>
            <person name="Gohl D.M."/>
        </authorList>
    </citation>
    <scope>NUCLEOTIDE SEQUENCE</scope>
    <source>
        <strain evidence="13">Duluth1</strain>
        <tissue evidence="13">Whole animal</tissue>
    </source>
</reference>
<comment type="subcellular location">
    <subcellularLocation>
        <location evidence="1">Nucleus</location>
    </subcellularLocation>
</comment>
<evidence type="ECO:0000256" key="9">
    <source>
        <dbReference type="ARBA" id="ARBA00023242"/>
    </source>
</evidence>
<evidence type="ECO:0000256" key="7">
    <source>
        <dbReference type="ARBA" id="ARBA00023125"/>
    </source>
</evidence>
<feature type="compositionally biased region" description="Polar residues" evidence="11">
    <location>
        <begin position="213"/>
        <end position="232"/>
    </location>
</feature>
<dbReference type="PROSITE" id="PS00028">
    <property type="entry name" value="ZINC_FINGER_C2H2_1"/>
    <property type="match status" value="8"/>
</dbReference>
<comment type="caution">
    <text evidence="13">The sequence shown here is derived from an EMBL/GenBank/DDBJ whole genome shotgun (WGS) entry which is preliminary data.</text>
</comment>
<dbReference type="Pfam" id="PF00096">
    <property type="entry name" value="zf-C2H2"/>
    <property type="match status" value="4"/>
</dbReference>
<evidence type="ECO:0000313" key="14">
    <source>
        <dbReference type="Proteomes" id="UP000828390"/>
    </source>
</evidence>
<dbReference type="GO" id="GO:0005634">
    <property type="term" value="C:nucleus"/>
    <property type="evidence" value="ECO:0007669"/>
    <property type="project" value="UniProtKB-SubCell"/>
</dbReference>
<feature type="region of interest" description="Disordered" evidence="11">
    <location>
        <begin position="192"/>
        <end position="236"/>
    </location>
</feature>
<evidence type="ECO:0000256" key="11">
    <source>
        <dbReference type="SAM" id="MobiDB-lite"/>
    </source>
</evidence>
<feature type="region of interest" description="Disordered" evidence="11">
    <location>
        <begin position="1"/>
        <end position="94"/>
    </location>
</feature>
<evidence type="ECO:0000256" key="3">
    <source>
        <dbReference type="ARBA" id="ARBA00022737"/>
    </source>
</evidence>
<feature type="domain" description="C2H2-type" evidence="12">
    <location>
        <begin position="430"/>
        <end position="458"/>
    </location>
</feature>
<dbReference type="AlphaFoldDB" id="A0A9D4S8Z1"/>
<dbReference type="GO" id="GO:0000981">
    <property type="term" value="F:DNA-binding transcription factor activity, RNA polymerase II-specific"/>
    <property type="evidence" value="ECO:0007669"/>
    <property type="project" value="TreeGrafter"/>
</dbReference>
<feature type="compositionally biased region" description="Basic and acidic residues" evidence="11">
    <location>
        <begin position="200"/>
        <end position="210"/>
    </location>
</feature>
<dbReference type="GO" id="GO:0008270">
    <property type="term" value="F:zinc ion binding"/>
    <property type="evidence" value="ECO:0007669"/>
    <property type="project" value="UniProtKB-KW"/>
</dbReference>
<dbReference type="OrthoDB" id="6278242at2759"/>
<dbReference type="Pfam" id="PF12874">
    <property type="entry name" value="zf-met"/>
    <property type="match status" value="1"/>
</dbReference>
<feature type="domain" description="C2H2-type" evidence="12">
    <location>
        <begin position="826"/>
        <end position="853"/>
    </location>
</feature>
<evidence type="ECO:0000256" key="8">
    <source>
        <dbReference type="ARBA" id="ARBA00023163"/>
    </source>
</evidence>
<keyword evidence="5" id="KW-0862">Zinc</keyword>
<feature type="region of interest" description="Disordered" evidence="11">
    <location>
        <begin position="549"/>
        <end position="583"/>
    </location>
</feature>
<name>A0A9D4S8Z1_DREPO</name>
<keyword evidence="14" id="KW-1185">Reference proteome</keyword>
<feature type="domain" description="C2H2-type" evidence="12">
    <location>
        <begin position="128"/>
        <end position="155"/>
    </location>
</feature>
<dbReference type="InterPro" id="IPR036236">
    <property type="entry name" value="Znf_C2H2_sf"/>
</dbReference>
<feature type="domain" description="C2H2-type" evidence="12">
    <location>
        <begin position="612"/>
        <end position="640"/>
    </location>
</feature>
<evidence type="ECO:0000259" key="12">
    <source>
        <dbReference type="PROSITE" id="PS50157"/>
    </source>
</evidence>
<feature type="compositionally biased region" description="Polar residues" evidence="11">
    <location>
        <begin position="8"/>
        <end position="19"/>
    </location>
</feature>
<dbReference type="PANTHER" id="PTHR24408:SF58">
    <property type="entry name" value="TRANSCRIPTION FACTOR (TFIIIA), PUTATIVE (AFU_ORTHOLOGUE AFUA_1G05150)-RELATED"/>
    <property type="match status" value="1"/>
</dbReference>
<dbReference type="Gene3D" id="3.30.160.60">
    <property type="entry name" value="Classic Zinc Finger"/>
    <property type="match status" value="6"/>
</dbReference>
<keyword evidence="9" id="KW-0539">Nucleus</keyword>
<proteinExistence type="predicted"/>
<feature type="domain" description="C2H2-type" evidence="12">
    <location>
        <begin position="278"/>
        <end position="305"/>
    </location>
</feature>
<protein>
    <recommendedName>
        <fullName evidence="12">C2H2-type domain-containing protein</fullName>
    </recommendedName>
</protein>
<dbReference type="SMART" id="SM00355">
    <property type="entry name" value="ZnF_C2H2"/>
    <property type="match status" value="12"/>
</dbReference>
<dbReference type="SUPFAM" id="SSF57667">
    <property type="entry name" value="beta-beta-alpha zinc fingers"/>
    <property type="match status" value="6"/>
</dbReference>
<feature type="domain" description="C2H2-type" evidence="12">
    <location>
        <begin position="99"/>
        <end position="126"/>
    </location>
</feature>
<evidence type="ECO:0000256" key="6">
    <source>
        <dbReference type="ARBA" id="ARBA00023015"/>
    </source>
</evidence>
<keyword evidence="6" id="KW-0805">Transcription regulation</keyword>
<evidence type="ECO:0000256" key="2">
    <source>
        <dbReference type="ARBA" id="ARBA00022723"/>
    </source>
</evidence>
<accession>A0A9D4S8Z1</accession>
<sequence length="960" mass="108469">MEEDSESFETGNELLQTPKTEPVSADPDLQPMETEPKIELQPASPEPESKVQPVKSEPVSDLNSMESEKGPQTRNLGRNPKAFGSEALEGEDTDGNEIFSCPECSLEFNHEGKFRAHLEHHKQGNRVFSCTFCLKMFASSSNLNSHMRTHTGQKPYRCMKCQRLFPRMNNLRGHILKMHDVKRHEVDSFIEKLPPTELEAQSKTENKLPEIKTSPSQKVPSPQKVPSLTPSTEVKVKEENEIKDIEDASAENDSEGFFMKTQSVPSASADTCEKGITFVCKICSKESSSRSNMVQHVRTHLGAKLFKCMLCVKSLARKQNLIHHLRYVHYVDADCVDNVLQHCKYNGEVDDSANTPAKRKLIMESLEAEMDNSEYADRNHSMDDINNAVPDEDSSDMKFVEPKMSPGQDVEPDNLPYEIINKDSKDERQYRCKLCGFSCDRKYYMTHLHMLKHTGNKPYMCVICSKPYTRKYVLRNHIMKEHQLQGKELLKIIQASDLKKSAGLQMGFHHGANGNTIDFGWESSNDTSVDQDSSQMLHAVQNDKNDSLASLNDTMENVPDNDITSETSEDDEEEESLLAEDQRYRKNKLVPEGDFSYSVIEVSKDGSKETAYKCNICNFTCTRKYYMIGMHKLSHTGNKPYLCVICCKSYSRKFVLRKHIVKEHKILGEELEKIMEETGQRLESYNPDQSNVSLASDSGLNMTLDHDQNCNDGVNQSAKRLKLSQDEQSAESCTDNTEEMATDKDDNALNESLNVNLSEKHTNLNFWHGIGGRKGRGPGLSPAEKEKIDSFIDKSSLSCLQCSKKCSNLSNLRQHVRILHFNMKEYLCHICDRSFNTSYNLKVHMKQHLDVEDRKKVSATCPVCNNLFTSKSYLKIHLTSLHQMTVDEANTYLSTMKESGCVNGNIEDIDAFTQALKSLENPADSGVKISVGDENIMAADGQNADNFDVQSLINNALKNA</sequence>
<organism evidence="13 14">
    <name type="scientific">Dreissena polymorpha</name>
    <name type="common">Zebra mussel</name>
    <name type="synonym">Mytilus polymorpha</name>
    <dbReference type="NCBI Taxonomy" id="45954"/>
    <lineage>
        <taxon>Eukaryota</taxon>
        <taxon>Metazoa</taxon>
        <taxon>Spiralia</taxon>
        <taxon>Lophotrochozoa</taxon>
        <taxon>Mollusca</taxon>
        <taxon>Bivalvia</taxon>
        <taxon>Autobranchia</taxon>
        <taxon>Heteroconchia</taxon>
        <taxon>Euheterodonta</taxon>
        <taxon>Imparidentia</taxon>
        <taxon>Neoheterodontei</taxon>
        <taxon>Myida</taxon>
        <taxon>Dreissenoidea</taxon>
        <taxon>Dreissenidae</taxon>
        <taxon>Dreissena</taxon>
    </lineage>
</organism>
<dbReference type="InterPro" id="IPR013087">
    <property type="entry name" value="Znf_C2H2_type"/>
</dbReference>
<dbReference type="Proteomes" id="UP000828390">
    <property type="component" value="Unassembled WGS sequence"/>
</dbReference>
<gene>
    <name evidence="13" type="ORF">DPMN_018265</name>
</gene>
<evidence type="ECO:0000256" key="1">
    <source>
        <dbReference type="ARBA" id="ARBA00004123"/>
    </source>
</evidence>
<feature type="compositionally biased region" description="Acidic residues" evidence="11">
    <location>
        <begin position="567"/>
        <end position="578"/>
    </location>
</feature>
<evidence type="ECO:0000256" key="10">
    <source>
        <dbReference type="PROSITE-ProRule" id="PRU00042"/>
    </source>
</evidence>
<evidence type="ECO:0000313" key="13">
    <source>
        <dbReference type="EMBL" id="KAH3894107.1"/>
    </source>
</evidence>
<feature type="domain" description="C2H2-type" evidence="12">
    <location>
        <begin position="156"/>
        <end position="184"/>
    </location>
</feature>
<dbReference type="PANTHER" id="PTHR24408">
    <property type="entry name" value="ZINC FINGER PROTEIN"/>
    <property type="match status" value="1"/>
</dbReference>
<keyword evidence="2" id="KW-0479">Metal-binding</keyword>
<keyword evidence="8" id="KW-0804">Transcription</keyword>
<evidence type="ECO:0000256" key="5">
    <source>
        <dbReference type="ARBA" id="ARBA00022833"/>
    </source>
</evidence>
<feature type="domain" description="C2H2-type" evidence="12">
    <location>
        <begin position="306"/>
        <end position="334"/>
    </location>
</feature>
<reference evidence="13" key="2">
    <citation type="submission" date="2020-11" db="EMBL/GenBank/DDBJ databases">
        <authorList>
            <person name="McCartney M.A."/>
            <person name="Auch B."/>
            <person name="Kono T."/>
            <person name="Mallez S."/>
            <person name="Becker A."/>
            <person name="Gohl D.M."/>
            <person name="Silverstein K.A.T."/>
            <person name="Koren S."/>
            <person name="Bechman K.B."/>
            <person name="Herman A."/>
            <person name="Abrahante J.E."/>
            <person name="Garbe J."/>
        </authorList>
    </citation>
    <scope>NUCLEOTIDE SEQUENCE</scope>
    <source>
        <strain evidence="13">Duluth1</strain>
        <tissue evidence="13">Whole animal</tissue>
    </source>
</reference>